<proteinExistence type="predicted"/>
<evidence type="ECO:0000313" key="5">
    <source>
        <dbReference type="Proteomes" id="UP000722791"/>
    </source>
</evidence>
<feature type="chain" id="PRO_5036271742" description="Pherophorin domain-containing protein" evidence="2">
    <location>
        <begin position="24"/>
        <end position="262"/>
    </location>
</feature>
<evidence type="ECO:0000313" key="4">
    <source>
        <dbReference type="EMBL" id="GIM12832.1"/>
    </source>
</evidence>
<reference evidence="4" key="1">
    <citation type="journal article" date="2021" name="Proc. Natl. Acad. Sci. U.S.A.">
        <title>Three genomes in the algal genus Volvox reveal the fate of a haploid sex-determining region after a transition to homothallism.</title>
        <authorList>
            <person name="Yamamoto K."/>
            <person name="Hamaji T."/>
            <person name="Kawai-Toyooka H."/>
            <person name="Matsuzaki R."/>
            <person name="Takahashi F."/>
            <person name="Nishimura Y."/>
            <person name="Kawachi M."/>
            <person name="Noguchi H."/>
            <person name="Minakuchi Y."/>
            <person name="Umen J.G."/>
            <person name="Toyoda A."/>
            <person name="Nozaki H."/>
        </authorList>
    </citation>
    <scope>NUCLEOTIDE SEQUENCE</scope>
    <source>
        <strain evidence="4">NIES-3785</strain>
        <strain evidence="3">NIES-3786</strain>
    </source>
</reference>
<evidence type="ECO:0000313" key="3">
    <source>
        <dbReference type="EMBL" id="GIL80501.1"/>
    </source>
</evidence>
<dbReference type="PRINTS" id="PR01217">
    <property type="entry name" value="PRICHEXTENSN"/>
</dbReference>
<dbReference type="AlphaFoldDB" id="A0A8J4GQA3"/>
<keyword evidence="2" id="KW-0732">Signal</keyword>
<keyword evidence="6" id="KW-1185">Reference proteome</keyword>
<name>A0A8J4GQA3_9CHLO</name>
<protein>
    <recommendedName>
        <fullName evidence="7">Pherophorin domain-containing protein</fullName>
    </recommendedName>
</protein>
<organism evidence="4 5">
    <name type="scientific">Volvox reticuliferus</name>
    <dbReference type="NCBI Taxonomy" id="1737510"/>
    <lineage>
        <taxon>Eukaryota</taxon>
        <taxon>Viridiplantae</taxon>
        <taxon>Chlorophyta</taxon>
        <taxon>core chlorophytes</taxon>
        <taxon>Chlorophyceae</taxon>
        <taxon>CS clade</taxon>
        <taxon>Chlamydomonadales</taxon>
        <taxon>Volvocaceae</taxon>
        <taxon>Volvox</taxon>
    </lineage>
</organism>
<gene>
    <name evidence="3" type="ORF">Vretifemale_9693</name>
    <name evidence="4" type="ORF">Vretimale_16066</name>
</gene>
<evidence type="ECO:0000256" key="2">
    <source>
        <dbReference type="SAM" id="SignalP"/>
    </source>
</evidence>
<dbReference type="Proteomes" id="UP000747110">
    <property type="component" value="Unassembled WGS sequence"/>
</dbReference>
<feature type="compositionally biased region" description="Pro residues" evidence="1">
    <location>
        <begin position="63"/>
        <end position="120"/>
    </location>
</feature>
<dbReference type="EMBL" id="BNCQ01000045">
    <property type="protein sequence ID" value="GIM12832.1"/>
    <property type="molecule type" value="Genomic_DNA"/>
</dbReference>
<evidence type="ECO:0000313" key="6">
    <source>
        <dbReference type="Proteomes" id="UP000747110"/>
    </source>
</evidence>
<comment type="caution">
    <text evidence="4">The sequence shown here is derived from an EMBL/GenBank/DDBJ whole genome shotgun (WGS) entry which is preliminary data.</text>
</comment>
<evidence type="ECO:0008006" key="7">
    <source>
        <dbReference type="Google" id="ProtNLM"/>
    </source>
</evidence>
<accession>A0A8J4GQA3</accession>
<dbReference type="Proteomes" id="UP000722791">
    <property type="component" value="Unassembled WGS sequence"/>
</dbReference>
<feature type="region of interest" description="Disordered" evidence="1">
    <location>
        <begin position="43"/>
        <end position="122"/>
    </location>
</feature>
<evidence type="ECO:0000256" key="1">
    <source>
        <dbReference type="SAM" id="MobiDB-lite"/>
    </source>
</evidence>
<dbReference type="EMBL" id="BNCP01000019">
    <property type="protein sequence ID" value="GIL80501.1"/>
    <property type="molecule type" value="Genomic_DNA"/>
</dbReference>
<sequence length="262" mass="28277">MARACRLWVYCVIVLAIVSLASATTRRDSAAAADDDLAASVASSVSHTRTHLRGLKAVQPTTKAPPSPPRPPRSPPSPRPPPQPRSPPAPRRSPSPPKPVQLPPKPSSSPPPPQQPPSPLITPSIKIVIGTTFKLNDPPNPGYPVGPINCTRIADLISTQLNEISPMFSFAPPLQITVCSDTLFRMESTLDQSPSKCQEIMGLIKPMHLYQWMSYGKPENLTCDAYPSMSVDISAMLLDLKASADGVPCAYVGIRKDFCPRF</sequence>
<dbReference type="OrthoDB" id="10520608at2759"/>
<feature type="signal peptide" evidence="2">
    <location>
        <begin position="1"/>
        <end position="23"/>
    </location>
</feature>